<organism evidence="2">
    <name type="scientific">marine sediment metagenome</name>
    <dbReference type="NCBI Taxonomy" id="412755"/>
    <lineage>
        <taxon>unclassified sequences</taxon>
        <taxon>metagenomes</taxon>
        <taxon>ecological metagenomes</taxon>
    </lineage>
</organism>
<gene>
    <name evidence="2" type="ORF">S03H2_08052</name>
</gene>
<sequence length="77" mass="8706">IQTAETELKAAKDKAAKEENDVKVATEEFNKEKLETMQTLLKNMVDIETIYHKKILDSVATVKVKAEAIKVDEESKI</sequence>
<feature type="non-terminal residue" evidence="2">
    <location>
        <position position="1"/>
    </location>
</feature>
<name>X1E442_9ZZZZ</name>
<feature type="coiled-coil region" evidence="1">
    <location>
        <begin position="1"/>
        <end position="35"/>
    </location>
</feature>
<evidence type="ECO:0000313" key="2">
    <source>
        <dbReference type="EMBL" id="GAH28011.1"/>
    </source>
</evidence>
<reference evidence="2" key="1">
    <citation type="journal article" date="2014" name="Front. Microbiol.">
        <title>High frequency of phylogenetically diverse reductive dehalogenase-homologous genes in deep subseafloor sedimentary metagenomes.</title>
        <authorList>
            <person name="Kawai M."/>
            <person name="Futagami T."/>
            <person name="Toyoda A."/>
            <person name="Takaki Y."/>
            <person name="Nishi S."/>
            <person name="Hori S."/>
            <person name="Arai W."/>
            <person name="Tsubouchi T."/>
            <person name="Morono Y."/>
            <person name="Uchiyama I."/>
            <person name="Ito T."/>
            <person name="Fujiyama A."/>
            <person name="Inagaki F."/>
            <person name="Takami H."/>
        </authorList>
    </citation>
    <scope>NUCLEOTIDE SEQUENCE</scope>
    <source>
        <strain evidence="2">Expedition CK06-06</strain>
    </source>
</reference>
<accession>X1E442</accession>
<keyword evidence="1" id="KW-0175">Coiled coil</keyword>
<dbReference type="EMBL" id="BARU01003836">
    <property type="protein sequence ID" value="GAH28011.1"/>
    <property type="molecule type" value="Genomic_DNA"/>
</dbReference>
<evidence type="ECO:0000256" key="1">
    <source>
        <dbReference type="SAM" id="Coils"/>
    </source>
</evidence>
<dbReference type="AlphaFoldDB" id="X1E442"/>
<protein>
    <submittedName>
        <fullName evidence="2">Uncharacterized protein</fullName>
    </submittedName>
</protein>
<comment type="caution">
    <text evidence="2">The sequence shown here is derived from an EMBL/GenBank/DDBJ whole genome shotgun (WGS) entry which is preliminary data.</text>
</comment>
<proteinExistence type="predicted"/>